<dbReference type="PANTHER" id="PTHR12475:SF4">
    <property type="entry name" value="PROTEIN THEM6"/>
    <property type="match status" value="1"/>
</dbReference>
<organism evidence="3 4">
    <name type="scientific">Polyplax serrata</name>
    <name type="common">Common mouse louse</name>
    <dbReference type="NCBI Taxonomy" id="468196"/>
    <lineage>
        <taxon>Eukaryota</taxon>
        <taxon>Metazoa</taxon>
        <taxon>Ecdysozoa</taxon>
        <taxon>Arthropoda</taxon>
        <taxon>Hexapoda</taxon>
        <taxon>Insecta</taxon>
        <taxon>Pterygota</taxon>
        <taxon>Neoptera</taxon>
        <taxon>Paraneoptera</taxon>
        <taxon>Psocodea</taxon>
        <taxon>Troctomorpha</taxon>
        <taxon>Phthiraptera</taxon>
        <taxon>Anoplura</taxon>
        <taxon>Polyplacidae</taxon>
        <taxon>Polyplax</taxon>
    </lineage>
</organism>
<dbReference type="CDD" id="cd00586">
    <property type="entry name" value="4HBT"/>
    <property type="match status" value="1"/>
</dbReference>
<evidence type="ECO:0000256" key="2">
    <source>
        <dbReference type="ARBA" id="ARBA00041112"/>
    </source>
</evidence>
<name>A0ABR1AWU9_POLSC</name>
<evidence type="ECO:0000313" key="3">
    <source>
        <dbReference type="EMBL" id="KAK6630272.1"/>
    </source>
</evidence>
<comment type="similarity">
    <text evidence="1">Belongs to the THEM6 family.</text>
</comment>
<proteinExistence type="inferred from homology"/>
<dbReference type="InterPro" id="IPR051490">
    <property type="entry name" value="THEM6_lcsJ_thioesterase"/>
</dbReference>
<protein>
    <recommendedName>
        <fullName evidence="2">Protein THEM6</fullName>
    </recommendedName>
</protein>
<dbReference type="Pfam" id="PF13279">
    <property type="entry name" value="4HBT_2"/>
    <property type="match status" value="1"/>
</dbReference>
<gene>
    <name evidence="3" type="ORF">RUM44_004939</name>
</gene>
<dbReference type="SUPFAM" id="SSF54637">
    <property type="entry name" value="Thioesterase/thiol ester dehydrase-isomerase"/>
    <property type="match status" value="1"/>
</dbReference>
<evidence type="ECO:0000256" key="1">
    <source>
        <dbReference type="ARBA" id="ARBA00038228"/>
    </source>
</evidence>
<reference evidence="3 4" key="1">
    <citation type="submission" date="2023-09" db="EMBL/GenBank/DDBJ databases">
        <title>Genomes of two closely related lineages of the louse Polyplax serrata with different host specificities.</title>
        <authorList>
            <person name="Martinu J."/>
            <person name="Tarabai H."/>
            <person name="Stefka J."/>
            <person name="Hypsa V."/>
        </authorList>
    </citation>
    <scope>NUCLEOTIDE SEQUENCE [LARGE SCALE GENOMIC DNA]</scope>
    <source>
        <strain evidence="3">98ZLc_SE</strain>
    </source>
</reference>
<comment type="caution">
    <text evidence="3">The sequence shown here is derived from an EMBL/GenBank/DDBJ whole genome shotgun (WGS) entry which is preliminary data.</text>
</comment>
<dbReference type="PANTHER" id="PTHR12475">
    <property type="match status" value="1"/>
</dbReference>
<dbReference type="EMBL" id="JAWJWF010000008">
    <property type="protein sequence ID" value="KAK6630272.1"/>
    <property type="molecule type" value="Genomic_DNA"/>
</dbReference>
<evidence type="ECO:0000313" key="4">
    <source>
        <dbReference type="Proteomes" id="UP001359485"/>
    </source>
</evidence>
<dbReference type="Gene3D" id="3.10.129.10">
    <property type="entry name" value="Hotdog Thioesterase"/>
    <property type="match status" value="1"/>
</dbReference>
<keyword evidence="4" id="KW-1185">Reference proteome</keyword>
<accession>A0ABR1AWU9</accession>
<dbReference type="Proteomes" id="UP001359485">
    <property type="component" value="Unassembled WGS sequence"/>
</dbReference>
<sequence length="207" mass="24457">MVCACLAVVLLILYIAFDVNYFIRVAFLVGLGQFFKKRVNIFDKTSILGWCTTQDLDIFMRHMNNSRYMRDLDFARFDFYVLTGMYDLMKKKDGHALQGASTIRYRRPIQNFSFYRIETKVIDAVDNLHKILIYWEEKAIYLEHQFITPDNFVRAIVLTKQNAINFVPDDLIRTLAKDKYKPPVMPEELREWLTSIETLSAKLRKSD</sequence>
<dbReference type="InterPro" id="IPR029069">
    <property type="entry name" value="HotDog_dom_sf"/>
</dbReference>